<dbReference type="Proteomes" id="UP000030710">
    <property type="component" value="Unassembled WGS sequence"/>
</dbReference>
<evidence type="ECO:0000313" key="3">
    <source>
        <dbReference type="Proteomes" id="UP000030710"/>
    </source>
</evidence>
<dbReference type="AlphaFoldDB" id="U1NB48"/>
<dbReference type="RefSeq" id="WP_021053588.1">
    <property type="nucleotide sequence ID" value="NZ_KE356561.1"/>
</dbReference>
<keyword evidence="1" id="KW-0472">Membrane</keyword>
<reference evidence="2 3" key="1">
    <citation type="journal article" date="2013" name="PLoS ONE">
        <title>Assembly-driven community genomics of a hypersaline microbial ecosystem.</title>
        <authorList>
            <person name="Podell S."/>
            <person name="Ugalde J.A."/>
            <person name="Narasingarao P."/>
            <person name="Banfield J.F."/>
            <person name="Heidelberg K.B."/>
            <person name="Allen E.E."/>
        </authorList>
    </citation>
    <scope>NUCLEOTIDE SEQUENCE [LARGE SCALE GENOMIC DNA]</scope>
    <source>
        <strain evidence="3">J07HQW2</strain>
    </source>
</reference>
<evidence type="ECO:0000313" key="2">
    <source>
        <dbReference type="EMBL" id="ERG94095.1"/>
    </source>
</evidence>
<protein>
    <submittedName>
        <fullName evidence="2">Uncharacterized protein</fullName>
    </submittedName>
</protein>
<proteinExistence type="predicted"/>
<dbReference type="eggNOG" id="arCOG09383">
    <property type="taxonomic scope" value="Archaea"/>
</dbReference>
<dbReference type="EMBL" id="KE356561">
    <property type="protein sequence ID" value="ERG94095.1"/>
    <property type="molecule type" value="Genomic_DNA"/>
</dbReference>
<evidence type="ECO:0000256" key="1">
    <source>
        <dbReference type="SAM" id="Phobius"/>
    </source>
</evidence>
<feature type="transmembrane region" description="Helical" evidence="1">
    <location>
        <begin position="57"/>
        <end position="80"/>
    </location>
</feature>
<keyword evidence="1" id="KW-1133">Transmembrane helix</keyword>
<feature type="transmembrane region" description="Helical" evidence="1">
    <location>
        <begin position="23"/>
        <end position="45"/>
    </location>
</feature>
<organism evidence="2 3">
    <name type="scientific">Haloquadratum walsbyi J07HQW2</name>
    <dbReference type="NCBI Taxonomy" id="1238425"/>
    <lineage>
        <taxon>Archaea</taxon>
        <taxon>Methanobacteriati</taxon>
        <taxon>Methanobacteriota</taxon>
        <taxon>Stenosarchaea group</taxon>
        <taxon>Halobacteria</taxon>
        <taxon>Halobacteriales</taxon>
        <taxon>Haloferacaceae</taxon>
        <taxon>Haloquadratum</taxon>
    </lineage>
</organism>
<accession>U1NB48</accession>
<keyword evidence="1" id="KW-0812">Transmembrane</keyword>
<name>U1NB48_9EURY</name>
<sequence>MSKSDDLTESDIRHAVRDEMQRAGLSIISTVFWTVIAAFSFLVGIQTVQLAFYTGDLVSLVLIIVGVIITGASGYLLYLLHWRR</sequence>
<dbReference type="HOGENOM" id="CLU_193447_0_0_2"/>
<gene>
    <name evidence="2" type="ORF">J07HQW2_00529</name>
</gene>